<dbReference type="InterPro" id="IPR028245">
    <property type="entry name" value="PIL1/LSP1"/>
</dbReference>
<dbReference type="Gene3D" id="1.20.1270.60">
    <property type="entry name" value="Arfaptin homology (AH) domain/BAR domain"/>
    <property type="match status" value="1"/>
</dbReference>
<feature type="region of interest" description="Disordered" evidence="1">
    <location>
        <begin position="336"/>
        <end position="401"/>
    </location>
</feature>
<dbReference type="Proteomes" id="UP000317494">
    <property type="component" value="Unassembled WGS sequence"/>
</dbReference>
<dbReference type="STRING" id="286115.A0A507CKX6"/>
<name>A0A507CKX6_9FUNG</name>
<dbReference type="PANTHER" id="PTHR31962">
    <property type="entry name" value="SPHINGOLIPID LONG CHAIN BASE-RESPONSIVE PROTEIN PIL1"/>
    <property type="match status" value="1"/>
</dbReference>
<feature type="compositionally biased region" description="Low complexity" evidence="1">
    <location>
        <begin position="385"/>
        <end position="394"/>
    </location>
</feature>
<feature type="compositionally biased region" description="Pro residues" evidence="1">
    <location>
        <begin position="375"/>
        <end position="384"/>
    </location>
</feature>
<dbReference type="VEuPathDB" id="FungiDB:SeMB42_g06690"/>
<dbReference type="InterPro" id="IPR027267">
    <property type="entry name" value="AH/BAR_dom_sf"/>
</dbReference>
<sequence length="513" mass="55995">MDRRRCACCPRSRCIERHPQPTNQPLHQPAGPLPPSMDIVRKPLSYGRDFVSKALGRGLPQRALNVVLEEEKRTVKSFKAVADDQVLASRNYSAWAKHEGDDLADVTLRLQDVFEQFAQAIREYAVAAEAHRTHLKGVRTRYDALSKLAKKEEHLLSRMEGGASKLEKRPSDQSMIATQAMAVKELEGMRQLISSQEADHIAQTRLEMQDAYIDLFESFTVLGKKIQLAGLCGRYLARQIPQGAPDPGADLPPYQGYVITSQIVRDFLYTLRTEFPDNSNTSRSSFDALEASAVFSDSASVSQAAPCNYTPDKTKQRISHNFENMEMLHKEPVYPTPVASEGGAYPDHGIRDSTGASGGTINLDDISVHIRPSKALPPPPPPPAAASASASSKPRNSVSDLKRKLTYQTPPISTEPAPANPLYAPQAFDPATPPGVGYMAQHCHDGAMPLPCTADAYDATTHALLAELAAERMDYPDVAAAPLRKATDGPAMQARRPSRAPDGEPASVSRQAR</sequence>
<reference evidence="2 3" key="1">
    <citation type="journal article" date="2019" name="Sci. Rep.">
        <title>Comparative genomics of chytrid fungi reveal insights into the obligate biotrophic and pathogenic lifestyle of Synchytrium endobioticum.</title>
        <authorList>
            <person name="van de Vossenberg B.T.L.H."/>
            <person name="Warris S."/>
            <person name="Nguyen H.D.T."/>
            <person name="van Gent-Pelzer M.P.E."/>
            <person name="Joly D.L."/>
            <person name="van de Geest H.C."/>
            <person name="Bonants P.J.M."/>
            <person name="Smith D.S."/>
            <person name="Levesque C.A."/>
            <person name="van der Lee T.A.J."/>
        </authorList>
    </citation>
    <scope>NUCLEOTIDE SEQUENCE [LARGE SCALE GENOMIC DNA]</scope>
    <source>
        <strain evidence="2 3">MB42</strain>
    </source>
</reference>
<evidence type="ECO:0000313" key="3">
    <source>
        <dbReference type="Proteomes" id="UP000317494"/>
    </source>
</evidence>
<dbReference type="Pfam" id="PF13805">
    <property type="entry name" value="Pil1"/>
    <property type="match status" value="1"/>
</dbReference>
<dbReference type="GO" id="GO:0036286">
    <property type="term" value="C:eisosome filament"/>
    <property type="evidence" value="ECO:0007669"/>
    <property type="project" value="TreeGrafter"/>
</dbReference>
<dbReference type="AlphaFoldDB" id="A0A507CKX6"/>
<organism evidence="2 3">
    <name type="scientific">Synchytrium endobioticum</name>
    <dbReference type="NCBI Taxonomy" id="286115"/>
    <lineage>
        <taxon>Eukaryota</taxon>
        <taxon>Fungi</taxon>
        <taxon>Fungi incertae sedis</taxon>
        <taxon>Chytridiomycota</taxon>
        <taxon>Chytridiomycota incertae sedis</taxon>
        <taxon>Chytridiomycetes</taxon>
        <taxon>Synchytriales</taxon>
        <taxon>Synchytriaceae</taxon>
        <taxon>Synchytrium</taxon>
    </lineage>
</organism>
<protein>
    <submittedName>
        <fullName evidence="2">Uncharacterized protein</fullName>
    </submittedName>
</protein>
<dbReference type="GO" id="GO:0006897">
    <property type="term" value="P:endocytosis"/>
    <property type="evidence" value="ECO:0007669"/>
    <property type="project" value="TreeGrafter"/>
</dbReference>
<feature type="region of interest" description="Disordered" evidence="1">
    <location>
        <begin position="481"/>
        <end position="513"/>
    </location>
</feature>
<gene>
    <name evidence="2" type="ORF">SeMB42_g06690</name>
</gene>
<dbReference type="GO" id="GO:0005886">
    <property type="term" value="C:plasma membrane"/>
    <property type="evidence" value="ECO:0007669"/>
    <property type="project" value="TreeGrafter"/>
</dbReference>
<keyword evidence="3" id="KW-1185">Reference proteome</keyword>
<comment type="caution">
    <text evidence="2">The sequence shown here is derived from an EMBL/GenBank/DDBJ whole genome shotgun (WGS) entry which is preliminary data.</text>
</comment>
<dbReference type="PANTHER" id="PTHR31962:SF1">
    <property type="entry name" value="SPHINGOLIPID LONG CHAIN BASE-RESPONSIVE PROTEIN PIL1"/>
    <property type="match status" value="1"/>
</dbReference>
<proteinExistence type="predicted"/>
<evidence type="ECO:0000313" key="2">
    <source>
        <dbReference type="EMBL" id="TPX38523.1"/>
    </source>
</evidence>
<accession>A0A507CKX6</accession>
<evidence type="ECO:0000256" key="1">
    <source>
        <dbReference type="SAM" id="MobiDB-lite"/>
    </source>
</evidence>
<dbReference type="GO" id="GO:0070941">
    <property type="term" value="P:eisosome assembly"/>
    <property type="evidence" value="ECO:0007669"/>
    <property type="project" value="TreeGrafter"/>
</dbReference>
<dbReference type="EMBL" id="QEAN01000395">
    <property type="protein sequence ID" value="TPX38523.1"/>
    <property type="molecule type" value="Genomic_DNA"/>
</dbReference>